<dbReference type="Gene3D" id="1.10.1520.10">
    <property type="entry name" value="Ribonuclease III domain"/>
    <property type="match status" value="1"/>
</dbReference>
<dbReference type="SMART" id="SM00358">
    <property type="entry name" value="DSRM"/>
    <property type="match status" value="1"/>
</dbReference>
<evidence type="ECO:0000256" key="14">
    <source>
        <dbReference type="ARBA" id="ARBA00022884"/>
    </source>
</evidence>
<reference evidence="18 19" key="1">
    <citation type="submission" date="2018-05" db="EMBL/GenBank/DDBJ databases">
        <title>Leucothrix arctica sp. nov., isolated from Arctic seawater.</title>
        <authorList>
            <person name="Choi A."/>
            <person name="Baek K."/>
        </authorList>
    </citation>
    <scope>NUCLEOTIDE SEQUENCE [LARGE SCALE GENOMIC DNA]</scope>
    <source>
        <strain evidence="18 19">IMCC9719</strain>
    </source>
</reference>
<dbReference type="GO" id="GO:0005737">
    <property type="term" value="C:cytoplasm"/>
    <property type="evidence" value="ECO:0007669"/>
    <property type="project" value="UniProtKB-SubCell"/>
</dbReference>
<keyword evidence="12 15" id="KW-0378">Hydrolase</keyword>
<dbReference type="PROSITE" id="PS50137">
    <property type="entry name" value="DS_RBD"/>
    <property type="match status" value="1"/>
</dbReference>
<dbReference type="GO" id="GO:0006397">
    <property type="term" value="P:mRNA processing"/>
    <property type="evidence" value="ECO:0007669"/>
    <property type="project" value="UniProtKB-UniRule"/>
</dbReference>
<keyword evidence="7 15" id="KW-0507">mRNA processing</keyword>
<gene>
    <name evidence="15" type="primary">rnc</name>
    <name evidence="18" type="ORF">DKT75_02000</name>
</gene>
<evidence type="ECO:0000256" key="11">
    <source>
        <dbReference type="ARBA" id="ARBA00022759"/>
    </source>
</evidence>
<dbReference type="GO" id="GO:0003725">
    <property type="term" value="F:double-stranded RNA binding"/>
    <property type="evidence" value="ECO:0007669"/>
    <property type="project" value="TreeGrafter"/>
</dbReference>
<dbReference type="HAMAP" id="MF_00104">
    <property type="entry name" value="RNase_III"/>
    <property type="match status" value="1"/>
</dbReference>
<dbReference type="PANTHER" id="PTHR11207">
    <property type="entry name" value="RIBONUCLEASE III"/>
    <property type="match status" value="1"/>
</dbReference>
<proteinExistence type="inferred from homology"/>
<comment type="subunit">
    <text evidence="4 15">Homodimer.</text>
</comment>
<comment type="catalytic activity">
    <reaction evidence="1 15">
        <text>Endonucleolytic cleavage to 5'-phosphomonoester.</text>
        <dbReference type="EC" id="3.1.26.3"/>
    </reaction>
</comment>
<dbReference type="NCBIfam" id="TIGR02191">
    <property type="entry name" value="RNaseIII"/>
    <property type="match status" value="1"/>
</dbReference>
<dbReference type="FunFam" id="1.10.1520.10:FF:000001">
    <property type="entry name" value="Ribonuclease 3"/>
    <property type="match status" value="1"/>
</dbReference>
<dbReference type="Proteomes" id="UP000245506">
    <property type="component" value="Unassembled WGS sequence"/>
</dbReference>
<evidence type="ECO:0000256" key="3">
    <source>
        <dbReference type="ARBA" id="ARBA00010183"/>
    </source>
</evidence>
<keyword evidence="5 15" id="KW-0963">Cytoplasm</keyword>
<feature type="binding site" evidence="15">
    <location>
        <position position="114"/>
    </location>
    <ligand>
        <name>Mg(2+)</name>
        <dbReference type="ChEBI" id="CHEBI:18420"/>
    </ligand>
</feature>
<dbReference type="OrthoDB" id="9805026at2"/>
<dbReference type="SMART" id="SM00535">
    <property type="entry name" value="RIBOc"/>
    <property type="match status" value="1"/>
</dbReference>
<dbReference type="PROSITE" id="PS50142">
    <property type="entry name" value="RNASE_3_2"/>
    <property type="match status" value="1"/>
</dbReference>
<comment type="cofactor">
    <cofactor evidence="15">
        <name>Mg(2+)</name>
        <dbReference type="ChEBI" id="CHEBI:18420"/>
    </cofactor>
</comment>
<feature type="binding site" evidence="15">
    <location>
        <position position="111"/>
    </location>
    <ligand>
        <name>Mg(2+)</name>
        <dbReference type="ChEBI" id="CHEBI:18420"/>
    </ligand>
</feature>
<evidence type="ECO:0000256" key="2">
    <source>
        <dbReference type="ARBA" id="ARBA00004496"/>
    </source>
</evidence>
<dbReference type="CDD" id="cd10845">
    <property type="entry name" value="DSRM_RNAse_III_family"/>
    <property type="match status" value="1"/>
</dbReference>
<dbReference type="Pfam" id="PF00035">
    <property type="entry name" value="dsrm"/>
    <property type="match status" value="1"/>
</dbReference>
<evidence type="ECO:0000256" key="7">
    <source>
        <dbReference type="ARBA" id="ARBA00022664"/>
    </source>
</evidence>
<dbReference type="PROSITE" id="PS00517">
    <property type="entry name" value="RNASE_3_1"/>
    <property type="match status" value="1"/>
</dbReference>
<keyword evidence="10 15" id="KW-0479">Metal-binding</keyword>
<dbReference type="GO" id="GO:0010468">
    <property type="term" value="P:regulation of gene expression"/>
    <property type="evidence" value="ECO:0007669"/>
    <property type="project" value="TreeGrafter"/>
</dbReference>
<keyword evidence="13 15" id="KW-0460">Magnesium</keyword>
<dbReference type="RefSeq" id="WP_109821764.1">
    <property type="nucleotide sequence ID" value="NZ_QGKL01000009.1"/>
</dbReference>
<dbReference type="FunFam" id="3.30.160.20:FF:000003">
    <property type="entry name" value="Ribonuclease 3"/>
    <property type="match status" value="1"/>
</dbReference>
<dbReference type="InterPro" id="IPR014720">
    <property type="entry name" value="dsRBD_dom"/>
</dbReference>
<feature type="active site" evidence="15">
    <location>
        <position position="114"/>
    </location>
</feature>
<dbReference type="PANTHER" id="PTHR11207:SF0">
    <property type="entry name" value="RIBONUCLEASE 3"/>
    <property type="match status" value="1"/>
</dbReference>
<dbReference type="AlphaFoldDB" id="A0A317CK69"/>
<dbReference type="InterPro" id="IPR011907">
    <property type="entry name" value="RNase_III"/>
</dbReference>
<feature type="domain" description="DRBM" evidence="16">
    <location>
        <begin position="152"/>
        <end position="222"/>
    </location>
</feature>
<dbReference type="GO" id="GO:0004525">
    <property type="term" value="F:ribonuclease III activity"/>
    <property type="evidence" value="ECO:0007669"/>
    <property type="project" value="UniProtKB-UniRule"/>
</dbReference>
<feature type="domain" description="RNase III" evidence="17">
    <location>
        <begin position="2"/>
        <end position="125"/>
    </location>
</feature>
<dbReference type="GO" id="GO:0042802">
    <property type="term" value="F:identical protein binding"/>
    <property type="evidence" value="ECO:0007669"/>
    <property type="project" value="UniProtKB-ARBA"/>
</dbReference>
<dbReference type="InterPro" id="IPR036389">
    <property type="entry name" value="RNase_III_sf"/>
</dbReference>
<keyword evidence="9 15" id="KW-0540">Nuclease</keyword>
<evidence type="ECO:0000256" key="4">
    <source>
        <dbReference type="ARBA" id="ARBA00011738"/>
    </source>
</evidence>
<keyword evidence="19" id="KW-1185">Reference proteome</keyword>
<comment type="subcellular location">
    <subcellularLocation>
        <location evidence="2 15">Cytoplasm</location>
    </subcellularLocation>
</comment>
<name>A0A317CK69_9GAMM</name>
<feature type="active site" evidence="15">
    <location>
        <position position="42"/>
    </location>
</feature>
<dbReference type="InterPro" id="IPR000999">
    <property type="entry name" value="RNase_III_dom"/>
</dbReference>
<evidence type="ECO:0000313" key="19">
    <source>
        <dbReference type="Proteomes" id="UP000245506"/>
    </source>
</evidence>
<evidence type="ECO:0000256" key="9">
    <source>
        <dbReference type="ARBA" id="ARBA00022722"/>
    </source>
</evidence>
<dbReference type="EMBL" id="QGKL01000009">
    <property type="protein sequence ID" value="PWQ98958.1"/>
    <property type="molecule type" value="Genomic_DNA"/>
</dbReference>
<evidence type="ECO:0000256" key="13">
    <source>
        <dbReference type="ARBA" id="ARBA00022842"/>
    </source>
</evidence>
<evidence type="ECO:0000313" key="18">
    <source>
        <dbReference type="EMBL" id="PWQ98958.1"/>
    </source>
</evidence>
<dbReference type="Pfam" id="PF14622">
    <property type="entry name" value="Ribonucleas_3_3"/>
    <property type="match status" value="1"/>
</dbReference>
<accession>A0A317CK69</accession>
<dbReference type="GO" id="GO:0006364">
    <property type="term" value="P:rRNA processing"/>
    <property type="evidence" value="ECO:0007669"/>
    <property type="project" value="UniProtKB-UniRule"/>
</dbReference>
<evidence type="ECO:0000256" key="1">
    <source>
        <dbReference type="ARBA" id="ARBA00000109"/>
    </source>
</evidence>
<keyword evidence="11 15" id="KW-0255">Endonuclease</keyword>
<comment type="function">
    <text evidence="15">Digests double-stranded RNA. Involved in the processing of primary rRNA transcript to yield the immediate precursors to the large and small rRNAs (23S and 16S). Processes some mRNAs, and tRNAs when they are encoded in the rRNA operon. Processes pre-crRNA and tracrRNA of type II CRISPR loci if present in the organism.</text>
</comment>
<evidence type="ECO:0000256" key="12">
    <source>
        <dbReference type="ARBA" id="ARBA00022801"/>
    </source>
</evidence>
<dbReference type="SUPFAM" id="SSF54768">
    <property type="entry name" value="dsRNA-binding domain-like"/>
    <property type="match status" value="1"/>
</dbReference>
<comment type="similarity">
    <text evidence="3">Belongs to the ribonuclease III family.</text>
</comment>
<evidence type="ECO:0000256" key="6">
    <source>
        <dbReference type="ARBA" id="ARBA00022552"/>
    </source>
</evidence>
<dbReference type="GO" id="GO:0008033">
    <property type="term" value="P:tRNA processing"/>
    <property type="evidence" value="ECO:0007669"/>
    <property type="project" value="UniProtKB-KW"/>
</dbReference>
<organism evidence="18 19">
    <name type="scientific">Leucothrix arctica</name>
    <dbReference type="NCBI Taxonomy" id="1481894"/>
    <lineage>
        <taxon>Bacteria</taxon>
        <taxon>Pseudomonadati</taxon>
        <taxon>Pseudomonadota</taxon>
        <taxon>Gammaproteobacteria</taxon>
        <taxon>Thiotrichales</taxon>
        <taxon>Thiotrichaceae</taxon>
        <taxon>Leucothrix</taxon>
    </lineage>
</organism>
<dbReference type="GO" id="GO:0019843">
    <property type="term" value="F:rRNA binding"/>
    <property type="evidence" value="ECO:0007669"/>
    <property type="project" value="UniProtKB-KW"/>
</dbReference>
<keyword evidence="8 15" id="KW-0819">tRNA processing</keyword>
<keyword evidence="6 15" id="KW-0698">rRNA processing</keyword>
<feature type="binding site" evidence="15">
    <location>
        <position position="38"/>
    </location>
    <ligand>
        <name>Mg(2+)</name>
        <dbReference type="ChEBI" id="CHEBI:18420"/>
    </ligand>
</feature>
<evidence type="ECO:0000256" key="8">
    <source>
        <dbReference type="ARBA" id="ARBA00022694"/>
    </source>
</evidence>
<evidence type="ECO:0000256" key="10">
    <source>
        <dbReference type="ARBA" id="ARBA00022723"/>
    </source>
</evidence>
<dbReference type="Gene3D" id="3.30.160.20">
    <property type="match status" value="1"/>
</dbReference>
<evidence type="ECO:0000259" key="16">
    <source>
        <dbReference type="PROSITE" id="PS50137"/>
    </source>
</evidence>
<keyword evidence="14 15" id="KW-0694">RNA-binding</keyword>
<evidence type="ECO:0000256" key="5">
    <source>
        <dbReference type="ARBA" id="ARBA00022490"/>
    </source>
</evidence>
<keyword evidence="15" id="KW-0699">rRNA-binding</keyword>
<evidence type="ECO:0000259" key="17">
    <source>
        <dbReference type="PROSITE" id="PS50142"/>
    </source>
</evidence>
<dbReference type="SUPFAM" id="SSF69065">
    <property type="entry name" value="RNase III domain-like"/>
    <property type="match status" value="1"/>
</dbReference>
<dbReference type="EC" id="3.1.26.3" evidence="15"/>
<evidence type="ECO:0000256" key="15">
    <source>
        <dbReference type="HAMAP-Rule" id="MF_00104"/>
    </source>
</evidence>
<dbReference type="GO" id="GO:0046872">
    <property type="term" value="F:metal ion binding"/>
    <property type="evidence" value="ECO:0007669"/>
    <property type="project" value="UniProtKB-KW"/>
</dbReference>
<dbReference type="CDD" id="cd00593">
    <property type="entry name" value="RIBOc"/>
    <property type="match status" value="1"/>
</dbReference>
<comment type="caution">
    <text evidence="18">The sequence shown here is derived from an EMBL/GenBank/DDBJ whole genome shotgun (WGS) entry which is preliminary data.</text>
</comment>
<sequence length="223" mass="24529">MSKQLKKLLGTEFLNSSVFKRAMTHRSVSGKNNNERMEFLGDSVLGVVITEALYHGMPDATEGYLSRLRASLVNESVLAEISIELKLGDLLKLGSGELKSGGFRRSSILADALEALIASVFLDQGMEAAKALVLSLFDVRLKNLPAEDELKDPKSRLQEFLQSRGHDIPSYTLLSTTGDAHRQTFTTECFIESLNIRTQGASTSRRKAEQECAASAYQKVISK</sequence>
<protein>
    <recommendedName>
        <fullName evidence="15">Ribonuclease 3</fullName>
        <ecNumber evidence="15">3.1.26.3</ecNumber>
    </recommendedName>
    <alternativeName>
        <fullName evidence="15">Ribonuclease III</fullName>
        <shortName evidence="15">RNase III</shortName>
    </alternativeName>
</protein>